<evidence type="ECO:0000313" key="7">
    <source>
        <dbReference type="EMBL" id="ERL66114.1"/>
    </source>
</evidence>
<feature type="domain" description="D-isomer specific 2-hydroxyacid dehydrogenase NAD-binding" evidence="6">
    <location>
        <begin position="111"/>
        <end position="298"/>
    </location>
</feature>
<dbReference type="PANTHER" id="PTHR43026:SF1">
    <property type="entry name" value="2-HYDROXYACID DEHYDROGENASE HOMOLOG 1-RELATED"/>
    <property type="match status" value="1"/>
</dbReference>
<reference evidence="8" key="1">
    <citation type="journal article" date="2013" name="Genome Announc.">
        <title>Whole-Genome Sequencing of Lactobacillus shenzhenensis Strain LY-73T.</title>
        <authorList>
            <person name="Lin Z."/>
            <person name="Liu Z."/>
            <person name="Yang R."/>
            <person name="Zou Y."/>
            <person name="Wan D."/>
            <person name="Chen J."/>
            <person name="Guo M."/>
            <person name="Zhao J."/>
            <person name="Fang C."/>
            <person name="Yang R."/>
            <person name="Liu F."/>
        </authorList>
    </citation>
    <scope>NUCLEOTIDE SEQUENCE [LARGE SCALE GENOMIC DNA]</scope>
    <source>
        <strain evidence="8">LY-73</strain>
    </source>
</reference>
<dbReference type="InterPro" id="IPR029752">
    <property type="entry name" value="D-isomer_DH_CS1"/>
</dbReference>
<dbReference type="Proteomes" id="UP000030647">
    <property type="component" value="Unassembled WGS sequence"/>
</dbReference>
<dbReference type="Gene3D" id="3.40.50.720">
    <property type="entry name" value="NAD(P)-binding Rossmann-like Domain"/>
    <property type="match status" value="2"/>
</dbReference>
<keyword evidence="3" id="KW-0520">NAD</keyword>
<dbReference type="InterPro" id="IPR029753">
    <property type="entry name" value="D-isomer_DH_CS"/>
</dbReference>
<dbReference type="InterPro" id="IPR006139">
    <property type="entry name" value="D-isomer_2_OHA_DH_cat_dom"/>
</dbReference>
<dbReference type="Pfam" id="PF00389">
    <property type="entry name" value="2-Hacid_dh"/>
    <property type="match status" value="1"/>
</dbReference>
<evidence type="ECO:0000313" key="8">
    <source>
        <dbReference type="Proteomes" id="UP000030647"/>
    </source>
</evidence>
<dbReference type="GO" id="GO:0051287">
    <property type="term" value="F:NAD binding"/>
    <property type="evidence" value="ECO:0007669"/>
    <property type="project" value="InterPro"/>
</dbReference>
<evidence type="ECO:0000256" key="4">
    <source>
        <dbReference type="RuleBase" id="RU003719"/>
    </source>
</evidence>
<dbReference type="InterPro" id="IPR006140">
    <property type="entry name" value="D-isomer_DH_NAD-bd"/>
</dbReference>
<dbReference type="PROSITE" id="PS00065">
    <property type="entry name" value="D_2_HYDROXYACID_DH_1"/>
    <property type="match status" value="1"/>
</dbReference>
<protein>
    <submittedName>
        <fullName evidence="7">D-lactate dehydrogenase</fullName>
    </submittedName>
</protein>
<dbReference type="STRING" id="1231336.L248_1206"/>
<dbReference type="PROSITE" id="PS00671">
    <property type="entry name" value="D_2_HYDROXYACID_DH_3"/>
    <property type="match status" value="1"/>
</dbReference>
<organism evidence="7 8">
    <name type="scientific">Schleiferilactobacillus shenzhenensis LY-73</name>
    <dbReference type="NCBI Taxonomy" id="1231336"/>
    <lineage>
        <taxon>Bacteria</taxon>
        <taxon>Bacillati</taxon>
        <taxon>Bacillota</taxon>
        <taxon>Bacilli</taxon>
        <taxon>Lactobacillales</taxon>
        <taxon>Lactobacillaceae</taxon>
        <taxon>Schleiferilactobacillus</taxon>
    </lineage>
</organism>
<dbReference type="HOGENOM" id="CLU_019796_1_1_9"/>
<sequence length="338" mass="36611">MQFGVYGLRPEEKKYFAQWAEANAVTLRYHDDNLGAQKAADFAGEDAVVTLQTTPYPAAVFAEMKKAGVQYIALRNVGMDNVPFPVLAANGIKLSNVPAYSPQSIAEFAVSLTLQLVRGFGTLNRAIASHQYTEAMHLTGIELGTLTIGVVGTGRIGASAVQLFQGFGCTVLGYDPYPNPQLKNKIEYVDDLADLWPRVDVIDLHIPGTKENTHLIGAPEIAQMKPGVFLINTARGNLIDTNALLQGLADDHIGGAGIDTFEYENEVIDQWNRNEAPANKAYQTLMADPRVIFTPHIAYHTESAVENMVTVSLEQAKAFVQTGTAPHAVDVAKLAQAD</sequence>
<dbReference type="eggNOG" id="COG1052">
    <property type="taxonomic scope" value="Bacteria"/>
</dbReference>
<dbReference type="GO" id="GO:0008720">
    <property type="term" value="F:D-lactate dehydrogenase (NAD+) activity"/>
    <property type="evidence" value="ECO:0007669"/>
    <property type="project" value="TreeGrafter"/>
</dbReference>
<dbReference type="AlphaFoldDB" id="U4TPF1"/>
<dbReference type="PANTHER" id="PTHR43026">
    <property type="entry name" value="2-HYDROXYACID DEHYDROGENASE HOMOLOG 1-RELATED"/>
    <property type="match status" value="1"/>
</dbReference>
<feature type="domain" description="D-isomer specific 2-hydroxyacid dehydrogenase catalytic" evidence="5">
    <location>
        <begin position="8"/>
        <end position="329"/>
    </location>
</feature>
<keyword evidence="8" id="KW-1185">Reference proteome</keyword>
<accession>U4TPF1</accession>
<evidence type="ECO:0000259" key="5">
    <source>
        <dbReference type="Pfam" id="PF00389"/>
    </source>
</evidence>
<dbReference type="EMBL" id="KI271583">
    <property type="protein sequence ID" value="ERL66114.1"/>
    <property type="molecule type" value="Genomic_DNA"/>
</dbReference>
<evidence type="ECO:0000256" key="2">
    <source>
        <dbReference type="ARBA" id="ARBA00023002"/>
    </source>
</evidence>
<evidence type="ECO:0000259" key="6">
    <source>
        <dbReference type="Pfam" id="PF02826"/>
    </source>
</evidence>
<dbReference type="InterPro" id="IPR058205">
    <property type="entry name" value="D-LDH-like"/>
</dbReference>
<dbReference type="InterPro" id="IPR036291">
    <property type="entry name" value="NAD(P)-bd_dom_sf"/>
</dbReference>
<gene>
    <name evidence="7" type="primary">ldhA</name>
    <name evidence="7" type="ORF">L248_1206</name>
</gene>
<name>U4TPF1_9LACO</name>
<keyword evidence="2 4" id="KW-0560">Oxidoreductase</keyword>
<proteinExistence type="inferred from homology"/>
<evidence type="ECO:0000256" key="3">
    <source>
        <dbReference type="ARBA" id="ARBA00023027"/>
    </source>
</evidence>
<dbReference type="Pfam" id="PF02826">
    <property type="entry name" value="2-Hacid_dh_C"/>
    <property type="match status" value="1"/>
</dbReference>
<evidence type="ECO:0000256" key="1">
    <source>
        <dbReference type="ARBA" id="ARBA00005854"/>
    </source>
</evidence>
<dbReference type="SUPFAM" id="SSF52283">
    <property type="entry name" value="Formate/glycerate dehydrogenase catalytic domain-like"/>
    <property type="match status" value="1"/>
</dbReference>
<dbReference type="SUPFAM" id="SSF51735">
    <property type="entry name" value="NAD(P)-binding Rossmann-fold domains"/>
    <property type="match status" value="1"/>
</dbReference>
<comment type="similarity">
    <text evidence="1 4">Belongs to the D-isomer specific 2-hydroxyacid dehydrogenase family.</text>
</comment>
<dbReference type="RefSeq" id="WP_022528491.1">
    <property type="nucleotide sequence ID" value="NZ_KI271583.1"/>
</dbReference>